<dbReference type="InterPro" id="IPR037185">
    <property type="entry name" value="EmrE-like"/>
</dbReference>
<protein>
    <submittedName>
        <fullName evidence="2">Solute carrier family 35 member F6</fullName>
    </submittedName>
</protein>
<dbReference type="PANTHER" id="PTHR13146">
    <property type="match status" value="1"/>
</dbReference>
<keyword evidence="1" id="KW-0812">Transmembrane</keyword>
<feature type="transmembrane region" description="Helical" evidence="1">
    <location>
        <begin position="137"/>
        <end position="156"/>
    </location>
</feature>
<proteinExistence type="predicted"/>
<comment type="caution">
    <text evidence="2">The sequence shown here is derived from an EMBL/GenBank/DDBJ whole genome shotgun (WGS) entry which is preliminary data.</text>
</comment>
<evidence type="ECO:0000313" key="2">
    <source>
        <dbReference type="EMBL" id="KAK2949414.1"/>
    </source>
</evidence>
<evidence type="ECO:0000256" key="1">
    <source>
        <dbReference type="SAM" id="Phobius"/>
    </source>
</evidence>
<name>A0ABQ9XCL6_9EUKA</name>
<feature type="transmembrane region" description="Helical" evidence="1">
    <location>
        <begin position="315"/>
        <end position="332"/>
    </location>
</feature>
<evidence type="ECO:0000313" key="3">
    <source>
        <dbReference type="Proteomes" id="UP001281761"/>
    </source>
</evidence>
<keyword evidence="1" id="KW-1133">Transmembrane helix</keyword>
<dbReference type="Proteomes" id="UP001281761">
    <property type="component" value="Unassembled WGS sequence"/>
</dbReference>
<accession>A0ABQ9XCL6</accession>
<keyword evidence="3" id="KW-1185">Reference proteome</keyword>
<reference evidence="2 3" key="1">
    <citation type="journal article" date="2022" name="bioRxiv">
        <title>Genomics of Preaxostyla Flagellates Illuminates Evolutionary Transitions and the Path Towards Mitochondrial Loss.</title>
        <authorList>
            <person name="Novak L.V.F."/>
            <person name="Treitli S.C."/>
            <person name="Pyrih J."/>
            <person name="Halakuc P."/>
            <person name="Pipaliya S.V."/>
            <person name="Vacek V."/>
            <person name="Brzon O."/>
            <person name="Soukal P."/>
            <person name="Eme L."/>
            <person name="Dacks J.B."/>
            <person name="Karnkowska A."/>
            <person name="Elias M."/>
            <person name="Hampl V."/>
        </authorList>
    </citation>
    <scope>NUCLEOTIDE SEQUENCE [LARGE SCALE GENOMIC DNA]</scope>
    <source>
        <strain evidence="2">NAU3</strain>
        <tissue evidence="2">Gut</tissue>
    </source>
</reference>
<feature type="transmembrane region" description="Helical" evidence="1">
    <location>
        <begin position="239"/>
        <end position="257"/>
    </location>
</feature>
<feature type="transmembrane region" description="Helical" evidence="1">
    <location>
        <begin position="344"/>
        <end position="363"/>
    </location>
</feature>
<dbReference type="Gene3D" id="1.10.3730.20">
    <property type="match status" value="1"/>
</dbReference>
<organism evidence="2 3">
    <name type="scientific">Blattamonas nauphoetae</name>
    <dbReference type="NCBI Taxonomy" id="2049346"/>
    <lineage>
        <taxon>Eukaryota</taxon>
        <taxon>Metamonada</taxon>
        <taxon>Preaxostyla</taxon>
        <taxon>Oxymonadida</taxon>
        <taxon>Blattamonas</taxon>
    </lineage>
</organism>
<feature type="transmembrane region" description="Helical" evidence="1">
    <location>
        <begin position="281"/>
        <end position="303"/>
    </location>
</feature>
<sequence>MKPAVIVKTAFCIAGFLLFGAGNSILGKMMLNSRSPNIYGVETPFAKPWFQNWGMFTGMAMVIFVELISSCVRRIARRGKSAVERQEQEPLLSSETAIVKKEKSSKFIYVKILAPAMCDVIATIMMNAALVSIPVSIWQMLRGSIIIFTAILTVCYRRKPLNCMNWVGVGIVVGGLVVLGVSAVIGDPESKDVTVGKVILGVVLVVLAQGVQGFQTIVEEQFLHDSSTPPMQIVAFEGIWGFLFATFFFMPICYFIPGEPGNGLTEDFADAWVMIANDPLIVVWTVCYMTSILMFNITGMFIIEVTSALTRNVLEPLRTMIVWIASLIQYYASGGIYGEKWTPLSFLQLGGFILITIGVFTYNQIWAMCCKKKAAETVEE</sequence>
<feature type="transmembrane region" description="Helical" evidence="1">
    <location>
        <begin position="163"/>
        <end position="186"/>
    </location>
</feature>
<dbReference type="EMBL" id="JARBJD010000156">
    <property type="protein sequence ID" value="KAK2949414.1"/>
    <property type="molecule type" value="Genomic_DNA"/>
</dbReference>
<dbReference type="SUPFAM" id="SSF103481">
    <property type="entry name" value="Multidrug resistance efflux transporter EmrE"/>
    <property type="match status" value="1"/>
</dbReference>
<feature type="transmembrane region" description="Helical" evidence="1">
    <location>
        <begin position="48"/>
        <end position="68"/>
    </location>
</feature>
<gene>
    <name evidence="2" type="ORF">BLNAU_15609</name>
</gene>
<feature type="transmembrane region" description="Helical" evidence="1">
    <location>
        <begin position="198"/>
        <end position="218"/>
    </location>
</feature>
<keyword evidence="1" id="KW-0472">Membrane</keyword>
<feature type="transmembrane region" description="Helical" evidence="1">
    <location>
        <begin position="108"/>
        <end position="131"/>
    </location>
</feature>